<dbReference type="Gene3D" id="3.40.50.740">
    <property type="match status" value="1"/>
</dbReference>
<dbReference type="AlphaFoldDB" id="A0A6J6V8B1"/>
<evidence type="ECO:0000256" key="6">
    <source>
        <dbReference type="ARBA" id="ARBA00023002"/>
    </source>
</evidence>
<reference evidence="10" key="1">
    <citation type="submission" date="2020-05" db="EMBL/GenBank/DDBJ databases">
        <authorList>
            <person name="Chiriac C."/>
            <person name="Salcher M."/>
            <person name="Ghai R."/>
            <person name="Kavagutti S V."/>
        </authorList>
    </citation>
    <scope>NUCLEOTIDE SEQUENCE</scope>
</reference>
<gene>
    <name evidence="10" type="ORF">UFOPK2872_00985</name>
</gene>
<dbReference type="Gene3D" id="2.40.40.20">
    <property type="match status" value="1"/>
</dbReference>
<keyword evidence="2" id="KW-0411">Iron-sulfur</keyword>
<keyword evidence="3" id="KW-0500">Molybdenum</keyword>
<dbReference type="SUPFAM" id="SSF50692">
    <property type="entry name" value="ADC-like"/>
    <property type="match status" value="1"/>
</dbReference>
<comment type="similarity">
    <text evidence="1">Belongs to the prokaryotic molybdopterin-containing oxidoreductase family.</text>
</comment>
<evidence type="ECO:0000256" key="1">
    <source>
        <dbReference type="ARBA" id="ARBA00010312"/>
    </source>
</evidence>
<dbReference type="Gene3D" id="3.40.228.10">
    <property type="entry name" value="Dimethylsulfoxide Reductase, domain 2"/>
    <property type="match status" value="1"/>
</dbReference>
<dbReference type="InterPro" id="IPR050612">
    <property type="entry name" value="Prok_Mopterin_Oxidored"/>
</dbReference>
<dbReference type="InterPro" id="IPR006657">
    <property type="entry name" value="MoPterin_dinucl-bd_dom"/>
</dbReference>
<dbReference type="Pfam" id="PF00384">
    <property type="entry name" value="Molybdopterin"/>
    <property type="match status" value="1"/>
</dbReference>
<evidence type="ECO:0000256" key="3">
    <source>
        <dbReference type="ARBA" id="ARBA00022505"/>
    </source>
</evidence>
<sequence>MVNTITGNLDREGGVMFPTPAAGGPTTRGAKGSGKGFQIGRGYSRVRKFPEALGEYPVSVLAEEIATPGEGQIKAMITAGGNPVLSTPNTLALEDAMKSLEFMISVDIYLNETTRYADVILPPPSHLERSHFDLVFTGFSIRNVANYSEPVFERDPSQPDEWEIFLKIAGIAQGMGAGVDPAVVDDFTLDAFIGSIMKDSSSPTNGLTAEQVREQLDATGARGADRMLDLMLRTGPYGDGFGENANGISLQHMKQHPHGIDFGPLEPRLPEMLRTVSGKVELAPPALLADLPRLEQSMHEVDDEQLVLVGRRHLRSNNSWMHNIEVLVKGKPRCTLQIHPNDAARVGVKEGEQARITSRVGHVDAVVEYTFDIRERVVSLPHGWGHDMSGTQMNVAAQRAGVNSNVLTDHNEMDPLSGNSVMNGIPVTVSALV</sequence>
<keyword evidence="2" id="KW-0004">4Fe-4S</keyword>
<accession>A0A6J6V8B1</accession>
<dbReference type="PANTHER" id="PTHR43742:SF9">
    <property type="entry name" value="TETRATHIONATE REDUCTASE SUBUNIT A"/>
    <property type="match status" value="1"/>
</dbReference>
<dbReference type="Pfam" id="PF01568">
    <property type="entry name" value="Molydop_binding"/>
    <property type="match status" value="1"/>
</dbReference>
<feature type="domain" description="Molybdopterin dinucleotide-binding" evidence="9">
    <location>
        <begin position="306"/>
        <end position="422"/>
    </location>
</feature>
<proteinExistence type="inferred from homology"/>
<dbReference type="GO" id="GO:0043546">
    <property type="term" value="F:molybdopterin cofactor binding"/>
    <property type="evidence" value="ECO:0007669"/>
    <property type="project" value="InterPro"/>
</dbReference>
<keyword evidence="5" id="KW-0732">Signal</keyword>
<organism evidence="10">
    <name type="scientific">freshwater metagenome</name>
    <dbReference type="NCBI Taxonomy" id="449393"/>
    <lineage>
        <taxon>unclassified sequences</taxon>
        <taxon>metagenomes</taxon>
        <taxon>ecological metagenomes</taxon>
    </lineage>
</organism>
<name>A0A6J6V8B1_9ZZZZ</name>
<dbReference type="GO" id="GO:0051539">
    <property type="term" value="F:4 iron, 4 sulfur cluster binding"/>
    <property type="evidence" value="ECO:0007669"/>
    <property type="project" value="UniProtKB-KW"/>
</dbReference>
<dbReference type="EMBL" id="CAEZZM010000129">
    <property type="protein sequence ID" value="CAB4767906.1"/>
    <property type="molecule type" value="Genomic_DNA"/>
</dbReference>
<dbReference type="GO" id="GO:0016491">
    <property type="term" value="F:oxidoreductase activity"/>
    <property type="evidence" value="ECO:0007669"/>
    <property type="project" value="UniProtKB-KW"/>
</dbReference>
<keyword evidence="4" id="KW-0479">Metal-binding</keyword>
<feature type="domain" description="Molybdopterin oxidoreductase" evidence="8">
    <location>
        <begin position="52"/>
        <end position="135"/>
    </location>
</feature>
<evidence type="ECO:0000313" key="10">
    <source>
        <dbReference type="EMBL" id="CAB4767906.1"/>
    </source>
</evidence>
<dbReference type="InterPro" id="IPR009010">
    <property type="entry name" value="Asp_de-COase-like_dom_sf"/>
</dbReference>
<dbReference type="SUPFAM" id="SSF53706">
    <property type="entry name" value="Formate dehydrogenase/DMSO reductase, domains 1-3"/>
    <property type="match status" value="1"/>
</dbReference>
<protein>
    <submittedName>
        <fullName evidence="10">Unannotated protein</fullName>
    </submittedName>
</protein>
<dbReference type="GO" id="GO:0046872">
    <property type="term" value="F:metal ion binding"/>
    <property type="evidence" value="ECO:0007669"/>
    <property type="project" value="UniProtKB-KW"/>
</dbReference>
<keyword evidence="6" id="KW-0560">Oxidoreductase</keyword>
<evidence type="ECO:0000256" key="4">
    <source>
        <dbReference type="ARBA" id="ARBA00022723"/>
    </source>
</evidence>
<feature type="region of interest" description="Disordered" evidence="7">
    <location>
        <begin position="1"/>
        <end position="36"/>
    </location>
</feature>
<evidence type="ECO:0000256" key="7">
    <source>
        <dbReference type="SAM" id="MobiDB-lite"/>
    </source>
</evidence>
<dbReference type="InterPro" id="IPR006656">
    <property type="entry name" value="Mopterin_OxRdtase"/>
</dbReference>
<keyword evidence="2" id="KW-0408">Iron</keyword>
<dbReference type="PANTHER" id="PTHR43742">
    <property type="entry name" value="TRIMETHYLAMINE-N-OXIDE REDUCTASE"/>
    <property type="match status" value="1"/>
</dbReference>
<evidence type="ECO:0000259" key="9">
    <source>
        <dbReference type="Pfam" id="PF01568"/>
    </source>
</evidence>
<evidence type="ECO:0000256" key="2">
    <source>
        <dbReference type="ARBA" id="ARBA00022485"/>
    </source>
</evidence>
<evidence type="ECO:0000256" key="5">
    <source>
        <dbReference type="ARBA" id="ARBA00022729"/>
    </source>
</evidence>
<evidence type="ECO:0000259" key="8">
    <source>
        <dbReference type="Pfam" id="PF00384"/>
    </source>
</evidence>